<organism evidence="4 5">
    <name type="scientific">Streptomyces rimosus subsp. rimosus</name>
    <dbReference type="NCBI Taxonomy" id="132474"/>
    <lineage>
        <taxon>Bacteria</taxon>
        <taxon>Bacillati</taxon>
        <taxon>Actinomycetota</taxon>
        <taxon>Actinomycetes</taxon>
        <taxon>Kitasatosporales</taxon>
        <taxon>Streptomycetaceae</taxon>
        <taxon>Streptomyces</taxon>
    </lineage>
</organism>
<dbReference type="PROSITE" id="PS51257">
    <property type="entry name" value="PROKAR_LIPOPROTEIN"/>
    <property type="match status" value="1"/>
</dbReference>
<dbReference type="RefSeq" id="WP_003985569.1">
    <property type="nucleotide sequence ID" value="NZ_CP094298.1"/>
</dbReference>
<evidence type="ECO:0000256" key="1">
    <source>
        <dbReference type="SAM" id="MobiDB-lite"/>
    </source>
</evidence>
<evidence type="ECO:0000313" key="5">
    <source>
        <dbReference type="Proteomes" id="UP000829494"/>
    </source>
</evidence>
<dbReference type="InterPro" id="IPR053147">
    <property type="entry name" value="Hsp_HslJ-like"/>
</dbReference>
<dbReference type="Gene3D" id="2.40.128.270">
    <property type="match status" value="1"/>
</dbReference>
<proteinExistence type="predicted"/>
<dbReference type="Proteomes" id="UP000829494">
    <property type="component" value="Chromosome"/>
</dbReference>
<name>A0ABY3YTG6_STRRM</name>
<evidence type="ECO:0000259" key="3">
    <source>
        <dbReference type="Pfam" id="PF03724"/>
    </source>
</evidence>
<evidence type="ECO:0000256" key="2">
    <source>
        <dbReference type="SAM" id="SignalP"/>
    </source>
</evidence>
<reference evidence="4 5" key="1">
    <citation type="submission" date="2022-03" db="EMBL/GenBank/DDBJ databases">
        <title>Complete genome of Streptomyces rimosus ssp. rimosus R7 (=ATCC 10970).</title>
        <authorList>
            <person name="Beganovic S."/>
            <person name="Ruckert C."/>
            <person name="Busche T."/>
            <person name="Kalinowski J."/>
            <person name="Wittmann C."/>
        </authorList>
    </citation>
    <scope>NUCLEOTIDE SEQUENCE [LARGE SCALE GENOMIC DNA]</scope>
    <source>
        <strain evidence="4 5">R7</strain>
    </source>
</reference>
<gene>
    <name evidence="4" type="ORF">SRIMR7_02240</name>
</gene>
<dbReference type="InterPro" id="IPR038670">
    <property type="entry name" value="HslJ-like_sf"/>
</dbReference>
<feature type="chain" id="PRO_5045306457" evidence="2">
    <location>
        <begin position="29"/>
        <end position="296"/>
    </location>
</feature>
<accession>A0ABY3YTG6</accession>
<feature type="signal peptide" evidence="2">
    <location>
        <begin position="1"/>
        <end position="28"/>
    </location>
</feature>
<dbReference type="InterPro" id="IPR005184">
    <property type="entry name" value="DUF306_Meta_HslJ"/>
</dbReference>
<keyword evidence="2" id="KW-0732">Signal</keyword>
<dbReference type="EMBL" id="CP094298">
    <property type="protein sequence ID" value="UNZ00949.1"/>
    <property type="molecule type" value="Genomic_DNA"/>
</dbReference>
<feature type="domain" description="DUF306" evidence="3">
    <location>
        <begin position="178"/>
        <end position="273"/>
    </location>
</feature>
<keyword evidence="5" id="KW-1185">Reference proteome</keyword>
<feature type="region of interest" description="Disordered" evidence="1">
    <location>
        <begin position="26"/>
        <end position="48"/>
    </location>
</feature>
<protein>
    <submittedName>
        <fullName evidence="4">META domain protein</fullName>
    </submittedName>
</protein>
<feature type="compositionally biased region" description="Low complexity" evidence="1">
    <location>
        <begin position="38"/>
        <end position="48"/>
    </location>
</feature>
<dbReference type="PANTHER" id="PTHR35535">
    <property type="entry name" value="HEAT SHOCK PROTEIN HSLJ"/>
    <property type="match status" value="1"/>
</dbReference>
<evidence type="ECO:0000313" key="4">
    <source>
        <dbReference type="EMBL" id="UNZ00949.1"/>
    </source>
</evidence>
<dbReference type="GeneID" id="66859969"/>
<sequence length="296" mass="31846">MRIHRAGAAAGALLAALLTVTGCGPSPAGGGGGKAAEGKPASASPAKKGPGGYGGLLMGARWMVQWVTVDGREISAPPHAASWMAFDYDNTVKGNDGCAPFRRSTTLTDSALTLGGEWTQATEDGGCPAKNRAFAEQLRKVFDGPLTIAYRVDNLTLDLKNQQGDYVAIKLQQPEGFYGRRWQVPRLIVGDTYSPDLPKSAYFIFHEDGTVIGNLGCNDFTSKAVFEGDTLTMWEPTRLSRRTCSPDIMKGEGYLLSMKRNPQTFTYSVTHDTMSAFDESEGAPLRNGYEFTALPD</sequence>
<dbReference type="PANTHER" id="PTHR35535:SF1">
    <property type="entry name" value="HEAT SHOCK PROTEIN HSLJ"/>
    <property type="match status" value="1"/>
</dbReference>
<feature type="domain" description="DUF306" evidence="3">
    <location>
        <begin position="59"/>
        <end position="164"/>
    </location>
</feature>
<dbReference type="Pfam" id="PF03724">
    <property type="entry name" value="META"/>
    <property type="match status" value="2"/>
</dbReference>